<feature type="compositionally biased region" description="Polar residues" evidence="1">
    <location>
        <begin position="489"/>
        <end position="502"/>
    </location>
</feature>
<organism evidence="2 3">
    <name type="scientific">Setomelanomma holmii</name>
    <dbReference type="NCBI Taxonomy" id="210430"/>
    <lineage>
        <taxon>Eukaryota</taxon>
        <taxon>Fungi</taxon>
        <taxon>Dikarya</taxon>
        <taxon>Ascomycota</taxon>
        <taxon>Pezizomycotina</taxon>
        <taxon>Dothideomycetes</taxon>
        <taxon>Pleosporomycetidae</taxon>
        <taxon>Pleosporales</taxon>
        <taxon>Pleosporineae</taxon>
        <taxon>Phaeosphaeriaceae</taxon>
        <taxon>Setomelanomma</taxon>
    </lineage>
</organism>
<accession>A0A9P4H315</accession>
<feature type="region of interest" description="Disordered" evidence="1">
    <location>
        <begin position="135"/>
        <end position="191"/>
    </location>
</feature>
<evidence type="ECO:0000313" key="2">
    <source>
        <dbReference type="EMBL" id="KAF2026092.1"/>
    </source>
</evidence>
<feature type="compositionally biased region" description="Polar residues" evidence="1">
    <location>
        <begin position="203"/>
        <end position="217"/>
    </location>
</feature>
<feature type="compositionally biased region" description="Polar residues" evidence="1">
    <location>
        <begin position="445"/>
        <end position="454"/>
    </location>
</feature>
<protein>
    <submittedName>
        <fullName evidence="2">Uncharacterized protein</fullName>
    </submittedName>
</protein>
<evidence type="ECO:0000313" key="3">
    <source>
        <dbReference type="Proteomes" id="UP000799777"/>
    </source>
</evidence>
<feature type="region of interest" description="Disordered" evidence="1">
    <location>
        <begin position="440"/>
        <end position="468"/>
    </location>
</feature>
<evidence type="ECO:0000256" key="1">
    <source>
        <dbReference type="SAM" id="MobiDB-lite"/>
    </source>
</evidence>
<feature type="compositionally biased region" description="Pro residues" evidence="1">
    <location>
        <begin position="142"/>
        <end position="152"/>
    </location>
</feature>
<feature type="compositionally biased region" description="Low complexity" evidence="1">
    <location>
        <begin position="233"/>
        <end position="246"/>
    </location>
</feature>
<dbReference type="OrthoDB" id="3801582at2759"/>
<keyword evidence="3" id="KW-1185">Reference proteome</keyword>
<dbReference type="Proteomes" id="UP000799777">
    <property type="component" value="Unassembled WGS sequence"/>
</dbReference>
<reference evidence="2" key="1">
    <citation type="journal article" date="2020" name="Stud. Mycol.">
        <title>101 Dothideomycetes genomes: a test case for predicting lifestyles and emergence of pathogens.</title>
        <authorList>
            <person name="Haridas S."/>
            <person name="Albert R."/>
            <person name="Binder M."/>
            <person name="Bloem J."/>
            <person name="Labutti K."/>
            <person name="Salamov A."/>
            <person name="Andreopoulos B."/>
            <person name="Baker S."/>
            <person name="Barry K."/>
            <person name="Bills G."/>
            <person name="Bluhm B."/>
            <person name="Cannon C."/>
            <person name="Castanera R."/>
            <person name="Culley D."/>
            <person name="Daum C."/>
            <person name="Ezra D."/>
            <person name="Gonzalez J."/>
            <person name="Henrissat B."/>
            <person name="Kuo A."/>
            <person name="Liang C."/>
            <person name="Lipzen A."/>
            <person name="Lutzoni F."/>
            <person name="Magnuson J."/>
            <person name="Mondo S."/>
            <person name="Nolan M."/>
            <person name="Ohm R."/>
            <person name="Pangilinan J."/>
            <person name="Park H.-J."/>
            <person name="Ramirez L."/>
            <person name="Alfaro M."/>
            <person name="Sun H."/>
            <person name="Tritt A."/>
            <person name="Yoshinaga Y."/>
            <person name="Zwiers L.-H."/>
            <person name="Turgeon B."/>
            <person name="Goodwin S."/>
            <person name="Spatafora J."/>
            <person name="Crous P."/>
            <person name="Grigoriev I."/>
        </authorList>
    </citation>
    <scope>NUCLEOTIDE SEQUENCE</scope>
    <source>
        <strain evidence="2">CBS 110217</strain>
    </source>
</reference>
<dbReference type="EMBL" id="ML978250">
    <property type="protein sequence ID" value="KAF2026092.1"/>
    <property type="molecule type" value="Genomic_DNA"/>
</dbReference>
<dbReference type="AlphaFoldDB" id="A0A9P4H315"/>
<feature type="compositionally biased region" description="Polar residues" evidence="1">
    <location>
        <begin position="372"/>
        <end position="385"/>
    </location>
</feature>
<feature type="region of interest" description="Disordered" evidence="1">
    <location>
        <begin position="363"/>
        <end position="418"/>
    </location>
</feature>
<gene>
    <name evidence="2" type="ORF">EK21DRAFT_92732</name>
</gene>
<feature type="region of interest" description="Disordered" evidence="1">
    <location>
        <begin position="487"/>
        <end position="507"/>
    </location>
</feature>
<feature type="region of interest" description="Disordered" evidence="1">
    <location>
        <begin position="203"/>
        <end position="261"/>
    </location>
</feature>
<sequence>MSATYTPDLEGELFGGPVGDDNNSDFNDAFQGGDVFDYDTASATPPALAAEVVDNLPAQDLEPVSSEMQAQDAFQHLDFDAVAAYQPGDDLQDVAGDNRSAIAHDLEPSKEDLLNENAHLKAMLMASMGITPLQATQYGPAKTPPRQTPPKRPQTTPRKRKTATVTDIDISPSKKVNPGPIEAMWSPGVGSDNRRAIQETIASPQQTYSSSPAANNITAPTPVPKATPKKARTPAAKRTPATKKTAQQPQRPQRAGKYQRAKFDPAVPGVTTASVLALSTSQTPGNQQRSMTELYDARWGAMDQYEKARILLPMLQGLDPLTGKKVAKPGRMAQDIQEPIAEAPAQVDLLSEIANHMLKEQSNSELAHGHDNPQTSITQQDSTAITGHEESTGWPSPTPKPAVGWASPTQEQAAGWQSPAQNCDYTYDIDQDFDQFAQEEAAASNPATESSDAALQQVEPSHEVAAAPQTTETQALSLFDGFDSDAIPANQTSPFSNDTAASTPDDATPNFDDFFKNAGDVDSSNAGNGDSCNGIGGLDFSNKGGNVDLFNNVSDFGLFDFTNAFKFDGAFHTGLTPIEASFGAYVHTGLTPTDTSFNSSVHTGLPPTTMSFNDSVHTGLTPTNNTFAQTKSTGCNPAPSTFDNGVNFPDFGFGLDVYQNVGATRQREALINHQRRVSEGRRR</sequence>
<proteinExistence type="predicted"/>
<feature type="region of interest" description="Disordered" evidence="1">
    <location>
        <begin position="1"/>
        <end position="31"/>
    </location>
</feature>
<name>A0A9P4H315_9PLEO</name>
<comment type="caution">
    <text evidence="2">The sequence shown here is derived from an EMBL/GenBank/DDBJ whole genome shotgun (WGS) entry which is preliminary data.</text>
</comment>